<organism evidence="2 3">
    <name type="scientific">Sistotremastrum suecicum HHB10207 ss-3</name>
    <dbReference type="NCBI Taxonomy" id="1314776"/>
    <lineage>
        <taxon>Eukaryota</taxon>
        <taxon>Fungi</taxon>
        <taxon>Dikarya</taxon>
        <taxon>Basidiomycota</taxon>
        <taxon>Agaricomycotina</taxon>
        <taxon>Agaricomycetes</taxon>
        <taxon>Sistotremastrales</taxon>
        <taxon>Sistotremastraceae</taxon>
        <taxon>Sistotremastrum</taxon>
    </lineage>
</organism>
<protein>
    <submittedName>
        <fullName evidence="2">Uncharacterized protein</fullName>
    </submittedName>
</protein>
<evidence type="ECO:0000313" key="2">
    <source>
        <dbReference type="EMBL" id="KZT33566.1"/>
    </source>
</evidence>
<dbReference type="OrthoDB" id="1715602at2759"/>
<sequence length="632" mass="70032">MDLKAADSQCSHSPQHDVIILNSQSVKVSATGEAASTTEWGLEQLDPLLSQLLEDGIRAFDIADAGKAQGPTNPSSSHVSHSDAGSLPQEPWMYSCSQSDVTVGSYSTCASDIGHAARLDIDLPMQHEPRLNPSPRPSYMEIAPGFAGGPPPQHLPGMFPSGCETRRGSCSGSTHQNPHNPPISAIPVGRPSAANSSDADVPRRPELGHDMLGACPCVAPQAPCVQSVGCQPYGGIGLSPVAYPALGIDMLPPWHSNFVTERLRFILLPKREFHWTLGPHALCFEKLCYSTAEVLFASLVQMLGDEVEARGTEASLYWAPVMTEPTESEHFISESKMITRRAVQDLPTVLLHPKDPFWVRMILNDFREEQHVRAFSDYCQTYDINETFDTLNNIFSSMMDIAELLARRNQDILAFQVNMQFDGLRELLVAKVNDRTASASITNACQAAVQHLIKSYDLFTHSFMYAIVIILHPRLKTTYLRAHGWDEHKAQSLVDYCWQIWDSSYRKLDRKGARIASLAENTERDWKTDAFEAYISSDIDPCCLDPLQYWDRRKNCGLDVGLCQMALDYLSIPATTNATEDGLSVLSRELGAGSIEIDDEDLVAKTLLWNAIVLMQTLKNTAEFIRYLVMGI</sequence>
<feature type="compositionally biased region" description="Polar residues" evidence="1">
    <location>
        <begin position="168"/>
        <end position="178"/>
    </location>
</feature>
<evidence type="ECO:0000256" key="1">
    <source>
        <dbReference type="SAM" id="MobiDB-lite"/>
    </source>
</evidence>
<gene>
    <name evidence="2" type="ORF">SISSUDRAFT_1066050</name>
</gene>
<reference evidence="2 3" key="1">
    <citation type="journal article" date="2016" name="Mol. Biol. Evol.">
        <title>Comparative Genomics of Early-Diverging Mushroom-Forming Fungi Provides Insights into the Origins of Lignocellulose Decay Capabilities.</title>
        <authorList>
            <person name="Nagy L.G."/>
            <person name="Riley R."/>
            <person name="Tritt A."/>
            <person name="Adam C."/>
            <person name="Daum C."/>
            <person name="Floudas D."/>
            <person name="Sun H."/>
            <person name="Yadav J.S."/>
            <person name="Pangilinan J."/>
            <person name="Larsson K.H."/>
            <person name="Matsuura K."/>
            <person name="Barry K."/>
            <person name="Labutti K."/>
            <person name="Kuo R."/>
            <person name="Ohm R.A."/>
            <person name="Bhattacharya S.S."/>
            <person name="Shirouzu T."/>
            <person name="Yoshinaga Y."/>
            <person name="Martin F.M."/>
            <person name="Grigoriev I.V."/>
            <person name="Hibbett D.S."/>
        </authorList>
    </citation>
    <scope>NUCLEOTIDE SEQUENCE [LARGE SCALE GENOMIC DNA]</scope>
    <source>
        <strain evidence="2 3">HHB10207 ss-3</strain>
    </source>
</reference>
<dbReference type="InterPro" id="IPR012337">
    <property type="entry name" value="RNaseH-like_sf"/>
</dbReference>
<proteinExistence type="predicted"/>
<dbReference type="Proteomes" id="UP000076798">
    <property type="component" value="Unassembled WGS sequence"/>
</dbReference>
<feature type="region of interest" description="Disordered" evidence="1">
    <location>
        <begin position="161"/>
        <end position="205"/>
    </location>
</feature>
<keyword evidence="3" id="KW-1185">Reference proteome</keyword>
<dbReference type="EMBL" id="KV428233">
    <property type="protein sequence ID" value="KZT33566.1"/>
    <property type="molecule type" value="Genomic_DNA"/>
</dbReference>
<name>A0A165YSR3_9AGAM</name>
<evidence type="ECO:0000313" key="3">
    <source>
        <dbReference type="Proteomes" id="UP000076798"/>
    </source>
</evidence>
<dbReference type="AlphaFoldDB" id="A0A165YSR3"/>
<accession>A0A165YSR3</accession>
<feature type="region of interest" description="Disordered" evidence="1">
    <location>
        <begin position="65"/>
        <end position="87"/>
    </location>
</feature>
<dbReference type="SUPFAM" id="SSF53098">
    <property type="entry name" value="Ribonuclease H-like"/>
    <property type="match status" value="1"/>
</dbReference>